<comment type="caution">
    <text evidence="4">The sequence shown here is derived from an EMBL/GenBank/DDBJ whole genome shotgun (WGS) entry which is preliminary data.</text>
</comment>
<evidence type="ECO:0000313" key="13">
    <source>
        <dbReference type="Proteomes" id="UP000433483"/>
    </source>
</evidence>
<evidence type="ECO:0000313" key="8">
    <source>
        <dbReference type="EMBL" id="KAE9203924.1"/>
    </source>
</evidence>
<protein>
    <recommendedName>
        <fullName evidence="21">Secreted protein</fullName>
    </recommendedName>
</protein>
<dbReference type="Proteomes" id="UP000437068">
    <property type="component" value="Unassembled WGS sequence"/>
</dbReference>
<evidence type="ECO:0000313" key="17">
    <source>
        <dbReference type="Proteomes" id="UP000441208"/>
    </source>
</evidence>
<evidence type="ECO:0008006" key="21">
    <source>
        <dbReference type="Google" id="ProtNLM"/>
    </source>
</evidence>
<dbReference type="EMBL" id="QXGB01000804">
    <property type="protein sequence ID" value="KAE9203924.1"/>
    <property type="molecule type" value="Genomic_DNA"/>
</dbReference>
<evidence type="ECO:0000313" key="6">
    <source>
        <dbReference type="EMBL" id="KAE9107667.1"/>
    </source>
</evidence>
<reference evidence="18 19" key="1">
    <citation type="submission" date="2018-09" db="EMBL/GenBank/DDBJ databases">
        <title>Genomic investigation of the strawberry pathogen Phytophthora fragariae indicates pathogenicity is determined by transcriptional variation in three key races.</title>
        <authorList>
            <person name="Adams T.M."/>
            <person name="Armitage A.D."/>
            <person name="Sobczyk M.K."/>
            <person name="Bates H.J."/>
            <person name="Dunwell J.M."/>
            <person name="Nellist C.F."/>
            <person name="Harrison R.J."/>
        </authorList>
    </citation>
    <scope>NUCLEOTIDE SEQUENCE [LARGE SCALE GENOMIC DNA]</scope>
    <source>
        <strain evidence="11 14">A4</strain>
        <strain evidence="9 15">BC-1</strain>
        <strain evidence="10 19">BC-23</strain>
        <strain evidence="8 13">NOV-27</strain>
        <strain evidence="7 16">NOV-5</strain>
        <strain evidence="6 17">NOV-71</strain>
        <strain evidence="3 12">NOV-9</strain>
        <strain evidence="5 20">ONT-3</strain>
        <strain evidence="4 18">SCRP245</strain>
    </source>
</reference>
<dbReference type="Proteomes" id="UP000460718">
    <property type="component" value="Unassembled WGS sequence"/>
</dbReference>
<organism evidence="4 18">
    <name type="scientific">Phytophthora fragariae</name>
    <dbReference type="NCBI Taxonomy" id="53985"/>
    <lineage>
        <taxon>Eukaryota</taxon>
        <taxon>Sar</taxon>
        <taxon>Stramenopiles</taxon>
        <taxon>Oomycota</taxon>
        <taxon>Peronosporomycetes</taxon>
        <taxon>Peronosporales</taxon>
        <taxon>Peronosporaceae</taxon>
        <taxon>Phytophthora</taxon>
    </lineage>
</organism>
<dbReference type="Proteomes" id="UP000440367">
    <property type="component" value="Unassembled WGS sequence"/>
</dbReference>
<dbReference type="Proteomes" id="UP000429523">
    <property type="component" value="Unassembled WGS sequence"/>
</dbReference>
<evidence type="ECO:0000313" key="4">
    <source>
        <dbReference type="EMBL" id="KAE8984506.1"/>
    </source>
</evidence>
<evidence type="ECO:0000313" key="16">
    <source>
        <dbReference type="Proteomes" id="UP000440732"/>
    </source>
</evidence>
<evidence type="ECO:0000313" key="5">
    <source>
        <dbReference type="EMBL" id="KAE9082948.1"/>
    </source>
</evidence>
<gene>
    <name evidence="11" type="ORF">PF001_g9112</name>
    <name evidence="9" type="ORF">PF002_g15488</name>
    <name evidence="10" type="ORF">PF004_g11668</name>
    <name evidence="8" type="ORF">PF005_g13995</name>
    <name evidence="7" type="ORF">PF006_g9188</name>
    <name evidence="6" type="ORF">PF007_g12956</name>
    <name evidence="3" type="ORF">PF009_g15321</name>
    <name evidence="5" type="ORF">PF010_g21388</name>
    <name evidence="4" type="ORF">PF011_g20758</name>
</gene>
<evidence type="ECO:0000256" key="1">
    <source>
        <dbReference type="SAM" id="MobiDB-lite"/>
    </source>
</evidence>
<feature type="signal peptide" evidence="2">
    <location>
        <begin position="1"/>
        <end position="21"/>
    </location>
</feature>
<proteinExistence type="predicted"/>
<dbReference type="Proteomes" id="UP000488956">
    <property type="component" value="Unassembled WGS sequence"/>
</dbReference>
<dbReference type="Proteomes" id="UP000440732">
    <property type="component" value="Unassembled WGS sequence"/>
</dbReference>
<evidence type="ECO:0000313" key="9">
    <source>
        <dbReference type="EMBL" id="KAE9221729.1"/>
    </source>
</evidence>
<evidence type="ECO:0000313" key="18">
    <source>
        <dbReference type="Proteomes" id="UP000460718"/>
    </source>
</evidence>
<sequence>MDSALVWAWVASALASGSVSAGRCGESLHWLQQRQRLSNGCNGSAVVNADAAGEAGHTTRANNAVEPTHLTPKSMSSGEQ</sequence>
<dbReference type="EMBL" id="QXFZ01000698">
    <property type="protein sequence ID" value="KAE9107667.1"/>
    <property type="molecule type" value="Genomic_DNA"/>
</dbReference>
<keyword evidence="13" id="KW-1185">Reference proteome</keyword>
<accession>A0A6A3INI4</accession>
<dbReference type="Proteomes" id="UP000476176">
    <property type="component" value="Unassembled WGS sequence"/>
</dbReference>
<dbReference type="AlphaFoldDB" id="A0A6A3INI4"/>
<dbReference type="EMBL" id="QXGA01000434">
    <property type="protein sequence ID" value="KAE9146019.1"/>
    <property type="molecule type" value="Genomic_DNA"/>
</dbReference>
<keyword evidence="2" id="KW-0732">Signal</keyword>
<evidence type="ECO:0000256" key="2">
    <source>
        <dbReference type="SAM" id="SignalP"/>
    </source>
</evidence>
<dbReference type="Proteomes" id="UP000441208">
    <property type="component" value="Unassembled WGS sequence"/>
</dbReference>
<feature type="compositionally biased region" description="Polar residues" evidence="1">
    <location>
        <begin position="71"/>
        <end position="80"/>
    </location>
</feature>
<dbReference type="EMBL" id="QXGF01000877">
    <property type="protein sequence ID" value="KAE8934714.1"/>
    <property type="molecule type" value="Genomic_DNA"/>
</dbReference>
<evidence type="ECO:0000313" key="12">
    <source>
        <dbReference type="Proteomes" id="UP000429523"/>
    </source>
</evidence>
<name>A0A6A3INI4_9STRA</name>
<evidence type="ECO:0000313" key="15">
    <source>
        <dbReference type="Proteomes" id="UP000440367"/>
    </source>
</evidence>
<dbReference type="Proteomes" id="UP000433483">
    <property type="component" value="Unassembled WGS sequence"/>
</dbReference>
<dbReference type="EMBL" id="QXGE01000431">
    <property type="protein sequence ID" value="KAE9312673.1"/>
    <property type="molecule type" value="Genomic_DNA"/>
</dbReference>
<evidence type="ECO:0000313" key="7">
    <source>
        <dbReference type="EMBL" id="KAE9146019.1"/>
    </source>
</evidence>
<dbReference type="EMBL" id="QXFX01001924">
    <property type="protein sequence ID" value="KAE9082948.1"/>
    <property type="molecule type" value="Genomic_DNA"/>
</dbReference>
<evidence type="ECO:0000313" key="14">
    <source>
        <dbReference type="Proteomes" id="UP000437068"/>
    </source>
</evidence>
<evidence type="ECO:0000313" key="20">
    <source>
        <dbReference type="Proteomes" id="UP000488956"/>
    </source>
</evidence>
<dbReference type="EMBL" id="QXGD01000873">
    <property type="protein sequence ID" value="KAE9221729.1"/>
    <property type="molecule type" value="Genomic_DNA"/>
</dbReference>
<evidence type="ECO:0000313" key="11">
    <source>
        <dbReference type="EMBL" id="KAE9312673.1"/>
    </source>
</evidence>
<evidence type="ECO:0000313" key="19">
    <source>
        <dbReference type="Proteomes" id="UP000476176"/>
    </source>
</evidence>
<feature type="chain" id="PRO_5036164405" description="Secreted protein" evidence="2">
    <location>
        <begin position="22"/>
        <end position="80"/>
    </location>
</feature>
<dbReference type="EMBL" id="QXGC01000646">
    <property type="protein sequence ID" value="KAE9226321.1"/>
    <property type="molecule type" value="Genomic_DNA"/>
</dbReference>
<dbReference type="EMBL" id="QXFW01001892">
    <property type="protein sequence ID" value="KAE8984506.1"/>
    <property type="molecule type" value="Genomic_DNA"/>
</dbReference>
<feature type="region of interest" description="Disordered" evidence="1">
    <location>
        <begin position="53"/>
        <end position="80"/>
    </location>
</feature>
<evidence type="ECO:0000313" key="3">
    <source>
        <dbReference type="EMBL" id="KAE8934714.1"/>
    </source>
</evidence>
<evidence type="ECO:0000313" key="10">
    <source>
        <dbReference type="EMBL" id="KAE9226321.1"/>
    </source>
</evidence>